<proteinExistence type="inferred from homology"/>
<dbReference type="SFLD" id="SFLDS00003">
    <property type="entry name" value="Haloacid_Dehalogenase"/>
    <property type="match status" value="1"/>
</dbReference>
<dbReference type="GO" id="GO:0016787">
    <property type="term" value="F:hydrolase activity"/>
    <property type="evidence" value="ECO:0007669"/>
    <property type="project" value="UniProtKB-KW"/>
</dbReference>
<dbReference type="SFLD" id="SFLDG01129">
    <property type="entry name" value="C1.5:_HAD__Beta-PGM__Phosphata"/>
    <property type="match status" value="1"/>
</dbReference>
<sequence>MASKQFAAIFDMDGTMVDNTPYHYKTWQALYEKYDKGELSNQTYKAQISGVPIVDTMRGLFPDADEITLTSLVSEKEKLYQQIYAPFIAPVNGLENMLIELKNSGIKLAMASSATVDDINFVLEHVPVRQYFDVIIDGNRVSKGKPNPQIFLKAAADLNMRPEDCVVFEDSIAGIKAGNAAGMKVIGVTTAHGAAQLQPTNLTINDYTELNMQKILDLFS</sequence>
<evidence type="ECO:0000256" key="3">
    <source>
        <dbReference type="ARBA" id="ARBA00022723"/>
    </source>
</evidence>
<keyword evidence="4" id="KW-0460">Magnesium</keyword>
<accession>A0ABW5YGA6</accession>
<keyword evidence="3" id="KW-0479">Metal-binding</keyword>
<dbReference type="InterPro" id="IPR041492">
    <property type="entry name" value="HAD_2"/>
</dbReference>
<dbReference type="Proteomes" id="UP001597557">
    <property type="component" value="Unassembled WGS sequence"/>
</dbReference>
<keyword evidence="6" id="KW-0378">Hydrolase</keyword>
<comment type="caution">
    <text evidence="6">The sequence shown here is derived from an EMBL/GenBank/DDBJ whole genome shotgun (WGS) entry which is preliminary data.</text>
</comment>
<dbReference type="InterPro" id="IPR023214">
    <property type="entry name" value="HAD_sf"/>
</dbReference>
<dbReference type="Gene3D" id="1.10.150.240">
    <property type="entry name" value="Putative phosphatase, domain 2"/>
    <property type="match status" value="1"/>
</dbReference>
<evidence type="ECO:0000256" key="1">
    <source>
        <dbReference type="ARBA" id="ARBA00001946"/>
    </source>
</evidence>
<organism evidence="6 7">
    <name type="scientific">Mucilaginibacter ximonensis</name>
    <dbReference type="NCBI Taxonomy" id="538021"/>
    <lineage>
        <taxon>Bacteria</taxon>
        <taxon>Pseudomonadati</taxon>
        <taxon>Bacteroidota</taxon>
        <taxon>Sphingobacteriia</taxon>
        <taxon>Sphingobacteriales</taxon>
        <taxon>Sphingobacteriaceae</taxon>
        <taxon>Mucilaginibacter</taxon>
    </lineage>
</organism>
<dbReference type="NCBIfam" id="TIGR01509">
    <property type="entry name" value="HAD-SF-IA-v3"/>
    <property type="match status" value="1"/>
</dbReference>
<gene>
    <name evidence="6" type="ORF">ACFS5N_17735</name>
</gene>
<dbReference type="PANTHER" id="PTHR46193">
    <property type="entry name" value="6-PHOSPHOGLUCONATE PHOSPHATASE"/>
    <property type="match status" value="1"/>
</dbReference>
<evidence type="ECO:0000256" key="2">
    <source>
        <dbReference type="ARBA" id="ARBA00006171"/>
    </source>
</evidence>
<comment type="cofactor">
    <cofactor evidence="1">
        <name>Mg(2+)</name>
        <dbReference type="ChEBI" id="CHEBI:18420"/>
    </cofactor>
</comment>
<name>A0ABW5YGA6_9SPHI</name>
<dbReference type="NCBIfam" id="TIGR01549">
    <property type="entry name" value="HAD-SF-IA-v1"/>
    <property type="match status" value="1"/>
</dbReference>
<dbReference type="Gene3D" id="3.40.50.1000">
    <property type="entry name" value="HAD superfamily/HAD-like"/>
    <property type="match status" value="1"/>
</dbReference>
<protein>
    <submittedName>
        <fullName evidence="6">HAD family hydrolase</fullName>
    </submittedName>
</protein>
<comment type="similarity">
    <text evidence="2">Belongs to the HAD-like hydrolase superfamily. CbbY/CbbZ/Gph/YieH family.</text>
</comment>
<evidence type="ECO:0000313" key="7">
    <source>
        <dbReference type="Proteomes" id="UP001597557"/>
    </source>
</evidence>
<evidence type="ECO:0000256" key="4">
    <source>
        <dbReference type="ARBA" id="ARBA00022842"/>
    </source>
</evidence>
<evidence type="ECO:0000313" key="6">
    <source>
        <dbReference type="EMBL" id="MFD2874328.1"/>
    </source>
</evidence>
<dbReference type="RefSeq" id="WP_377188795.1">
    <property type="nucleotide sequence ID" value="NZ_JBHUPD010000004.1"/>
</dbReference>
<dbReference type="InterPro" id="IPR023198">
    <property type="entry name" value="PGP-like_dom2"/>
</dbReference>
<dbReference type="InterPro" id="IPR051600">
    <property type="entry name" value="Beta-PGM-like"/>
</dbReference>
<keyword evidence="7" id="KW-1185">Reference proteome</keyword>
<dbReference type="PANTHER" id="PTHR46193:SF18">
    <property type="entry name" value="HEXITOL PHOSPHATASE B"/>
    <property type="match status" value="1"/>
</dbReference>
<dbReference type="SUPFAM" id="SSF56784">
    <property type="entry name" value="HAD-like"/>
    <property type="match status" value="1"/>
</dbReference>
<dbReference type="InterPro" id="IPR006439">
    <property type="entry name" value="HAD-SF_hydro_IA"/>
</dbReference>
<reference evidence="7" key="1">
    <citation type="journal article" date="2019" name="Int. J. Syst. Evol. Microbiol.">
        <title>The Global Catalogue of Microorganisms (GCM) 10K type strain sequencing project: providing services to taxonomists for standard genome sequencing and annotation.</title>
        <authorList>
            <consortium name="The Broad Institute Genomics Platform"/>
            <consortium name="The Broad Institute Genome Sequencing Center for Infectious Disease"/>
            <person name="Wu L."/>
            <person name="Ma J."/>
        </authorList>
    </citation>
    <scope>NUCLEOTIDE SEQUENCE [LARGE SCALE GENOMIC DNA]</scope>
    <source>
        <strain evidence="7">KCTC 22437</strain>
    </source>
</reference>
<dbReference type="Pfam" id="PF13419">
    <property type="entry name" value="HAD_2"/>
    <property type="match status" value="1"/>
</dbReference>
<keyword evidence="5" id="KW-0119">Carbohydrate metabolism</keyword>
<dbReference type="PRINTS" id="PR00413">
    <property type="entry name" value="HADHALOGNASE"/>
</dbReference>
<evidence type="ECO:0000256" key="5">
    <source>
        <dbReference type="ARBA" id="ARBA00023277"/>
    </source>
</evidence>
<dbReference type="SFLD" id="SFLDG01135">
    <property type="entry name" value="C1.5.6:_HAD__Beta-PGM__Phospha"/>
    <property type="match status" value="1"/>
</dbReference>
<dbReference type="InterPro" id="IPR036412">
    <property type="entry name" value="HAD-like_sf"/>
</dbReference>
<dbReference type="EMBL" id="JBHUPD010000004">
    <property type="protein sequence ID" value="MFD2874328.1"/>
    <property type="molecule type" value="Genomic_DNA"/>
</dbReference>